<dbReference type="EMBL" id="CP009385">
    <property type="protein sequence ID" value="AIN97028.1"/>
    <property type="molecule type" value="Genomic_DNA"/>
</dbReference>
<accession>A0A088RM77</accession>
<dbReference type="RefSeq" id="XP_010697681.1">
    <property type="nucleotide sequence ID" value="XM_010699379.1"/>
</dbReference>
<dbReference type="VEuPathDB" id="TriTrypDB:LPMP_161530"/>
<dbReference type="GeneID" id="22573732"/>
<organism evidence="2 3">
    <name type="scientific">Leishmania panamensis</name>
    <dbReference type="NCBI Taxonomy" id="5679"/>
    <lineage>
        <taxon>Eukaryota</taxon>
        <taxon>Discoba</taxon>
        <taxon>Euglenozoa</taxon>
        <taxon>Kinetoplastea</taxon>
        <taxon>Metakinetoplastina</taxon>
        <taxon>Trypanosomatida</taxon>
        <taxon>Trypanosomatidae</taxon>
        <taxon>Leishmaniinae</taxon>
        <taxon>Leishmania</taxon>
        <taxon>Leishmania guyanensis species complex</taxon>
    </lineage>
</organism>
<name>A0A088RM77_LEIPA</name>
<proteinExistence type="predicted"/>
<evidence type="ECO:0000313" key="3">
    <source>
        <dbReference type="Proteomes" id="UP000063063"/>
    </source>
</evidence>
<gene>
    <name evidence="2" type="ORF">LPMP_161530</name>
</gene>
<dbReference type="OrthoDB" id="275382at2759"/>
<sequence>MFFSTGLPRCFASLAVASASRFMQAHLTTETELHPGDRPALWIDDTAPATKTLKEHVQSAAYKELHRPALTTSAMGLFGGEPGFEKAHRVWVDPDRPHMKHVYNQTPLAKNLRYTRYGYFKRDMHLLDIDKLVRHARLLPTPNRLLTDFLYQRVPLPDKSCAAILRYQRDQLTLVADWQRVASFQCAEEIFERMVVTNIPPVDVGPETHAEMIRCCAVCGEWEKGWNVYLQRAREMEVAAAGDTADAFTLTTYLYDAVLELCVACQKPSHGLAIIAEVIQRHLRPRPSMLSKTMTLVSMAAEELQRTFPTSSAFASGETAEAGSNSSSASPEALSEVSEVPATWEAYTAHGLDTWSLYDFYSLKRSSECVEAYMRMCSMLNMPTLVLEALSFADGAQIRVSLECYQWALYSIRHVPGMGDYIIDVFAQLSQRGLTADYLLFTTAFLVCATQADGELALAVYEQFYVHSDINPTPEMTLLFIQACTTCDTPTIQMYAGCEAMVQRLEGVGSIVDNILPIYDQCIELAAHVGAVSSAYSRVKKLVSYGKPLTTRILNSLLLANAQSTEGSLSMTFDVTRLYSLLGIPFNDDTLTCLRMCQDAHGTSAEVDSFAAAIEAAQAAALSGTLGEDAETEIVDTPPHLLRQLKTVWHLRPRDTMLRRFGQHMKPRGREDVGSMLGSTIPFGRSPGERAV</sequence>
<dbReference type="AlphaFoldDB" id="A0A088RM77"/>
<dbReference type="VEuPathDB" id="TriTrypDB:LPAL13_160020700"/>
<dbReference type="Proteomes" id="UP000063063">
    <property type="component" value="Chromosome 16"/>
</dbReference>
<keyword evidence="3" id="KW-1185">Reference proteome</keyword>
<feature type="region of interest" description="Disordered" evidence="1">
    <location>
        <begin position="310"/>
        <end position="332"/>
    </location>
</feature>
<dbReference type="Gene3D" id="1.25.40.10">
    <property type="entry name" value="Tetratricopeptide repeat domain"/>
    <property type="match status" value="1"/>
</dbReference>
<evidence type="ECO:0008006" key="4">
    <source>
        <dbReference type="Google" id="ProtNLM"/>
    </source>
</evidence>
<dbReference type="InterPro" id="IPR011990">
    <property type="entry name" value="TPR-like_helical_dom_sf"/>
</dbReference>
<reference evidence="2 3" key="1">
    <citation type="journal article" date="2015" name="Sci. Rep.">
        <title>The genome of Leishmania panamensis: insights into genomics of the L. (Viannia) subgenus.</title>
        <authorList>
            <person name="Llanes A."/>
            <person name="Restrepo C.M."/>
            <person name="Vecchio G.D."/>
            <person name="Anguizola F.J."/>
            <person name="Lleonart R."/>
        </authorList>
    </citation>
    <scope>NUCLEOTIDE SEQUENCE [LARGE SCALE GENOMIC DNA]</scope>
    <source>
        <strain evidence="2 3">MHOM/PA/94/PSC-1</strain>
    </source>
</reference>
<protein>
    <recommendedName>
        <fullName evidence="4">Pentacotripeptide-repeat region of PRORP domain-containing protein</fullName>
    </recommendedName>
</protein>
<evidence type="ECO:0000313" key="2">
    <source>
        <dbReference type="EMBL" id="AIN97028.1"/>
    </source>
</evidence>
<dbReference type="KEGG" id="lpan:LPMP_161530"/>
<evidence type="ECO:0000256" key="1">
    <source>
        <dbReference type="SAM" id="MobiDB-lite"/>
    </source>
</evidence>
<feature type="compositionally biased region" description="Low complexity" evidence="1">
    <location>
        <begin position="315"/>
        <end position="332"/>
    </location>
</feature>
<feature type="region of interest" description="Disordered" evidence="1">
    <location>
        <begin position="668"/>
        <end position="692"/>
    </location>
</feature>
<dbReference type="eggNOG" id="ENOG502QUUZ">
    <property type="taxonomic scope" value="Eukaryota"/>
</dbReference>